<feature type="transmembrane region" description="Helical" evidence="3">
    <location>
        <begin position="1232"/>
        <end position="1252"/>
    </location>
</feature>
<dbReference type="PROSITE" id="PS00018">
    <property type="entry name" value="EF_HAND_1"/>
    <property type="match status" value="1"/>
</dbReference>
<dbReference type="Pfam" id="PF14226">
    <property type="entry name" value="DIOX_N"/>
    <property type="match status" value="1"/>
</dbReference>
<dbReference type="InterPro" id="IPR002048">
    <property type="entry name" value="EF_hand_dom"/>
</dbReference>
<protein>
    <submittedName>
        <fullName evidence="7">2-oxoglutarate-Fe(II) type oxidoreductase hxnY (Nicotinate catabolism cluster protein hxnY)</fullName>
    </submittedName>
</protein>
<dbReference type="Gene3D" id="2.60.120.330">
    <property type="entry name" value="B-lactam Antibiotic, Isopenicillin N Synthase, Chain"/>
    <property type="match status" value="1"/>
</dbReference>
<dbReference type="InterPro" id="IPR044399">
    <property type="entry name" value="Mb-like_M"/>
</dbReference>
<evidence type="ECO:0000313" key="6">
    <source>
        <dbReference type="EMBL" id="CAI4015422.1"/>
    </source>
</evidence>
<dbReference type="InterPro" id="IPR009050">
    <property type="entry name" value="Globin-like_sf"/>
</dbReference>
<dbReference type="GO" id="GO:0005509">
    <property type="term" value="F:calcium ion binding"/>
    <property type="evidence" value="ECO:0007669"/>
    <property type="project" value="InterPro"/>
</dbReference>
<feature type="region of interest" description="Disordered" evidence="2">
    <location>
        <begin position="1318"/>
        <end position="1360"/>
    </location>
</feature>
<reference evidence="7 8" key="2">
    <citation type="submission" date="2024-05" db="EMBL/GenBank/DDBJ databases">
        <authorList>
            <person name="Chen Y."/>
            <person name="Shah S."/>
            <person name="Dougan E. K."/>
            <person name="Thang M."/>
            <person name="Chan C."/>
        </authorList>
    </citation>
    <scope>NUCLEOTIDE SEQUENCE [LARGE SCALE GENOMIC DNA]</scope>
</reference>
<dbReference type="InterPro" id="IPR005123">
    <property type="entry name" value="Oxoglu/Fe-dep_dioxygenase_dom"/>
</dbReference>
<dbReference type="InterPro" id="IPR011992">
    <property type="entry name" value="EF-hand-dom_pair"/>
</dbReference>
<evidence type="ECO:0000313" key="8">
    <source>
        <dbReference type="Proteomes" id="UP001152797"/>
    </source>
</evidence>
<feature type="transmembrane region" description="Helical" evidence="3">
    <location>
        <begin position="1004"/>
        <end position="1026"/>
    </location>
</feature>
<dbReference type="InterPro" id="IPR044861">
    <property type="entry name" value="IPNS-like_FE2OG_OXY"/>
</dbReference>
<accession>A0A9P1DTY9</accession>
<keyword evidence="3" id="KW-1133">Transmembrane helix</keyword>
<sequence length="1415" mass="159847">MSKSFEQDGQAIQPLRLKPKDAEFLQESWKLFLNRAGGLEPAGQEFYRLLFEKEPELKKLFKVPEMSQQAAFMRAMTRYVSLLAQPEQLRTAIEMLAFMHVNLDISETGIFAFSESLLECVEDQVTDWDPTDVERVMVLLTDLTGYIGKVIAAAKESSSEVQTLLRSSWLQAQERNMQPTKTKEAETDHLDFVPDDSFTDSFDKSGEKQNLPGLSTEKTPKKAMAADELWRGSEMDTPKTNGGSTLPTSFQEMFQINAAVMGYSRSSSTWMPVVLDSVERIVLHVNSGGRIKEETMLLALRWIRAMPGGNRVSLSEFKSCLLAALRSTLPQVWTPKHEEAWTWLWDNVVRSVNQYTERTKPYEHALSQAYGSFSAGKFRKIQKEFFTAFFEIAPVGQNYFKQSLTRLLFIADKVLIFSLEILRQPKKMVSEMSALGLKHVGFGIPTDLFTPFITACIKVFRKFCPKDQASEAFEWALILVSVVLVRAIQVTTVTTRQREVGKQLYEILTNHGFVYAFGLLSSQEIAEVFRGSKGFFSPSTDRSALPRLTPATNVGYGAVGNEALNARRAGDIKEAFNLRKETLTDGTLNFQEGFPSYCHRAWDLCAMAAQRALLAFGVALGLHEPAIFARSLRTFDLCTLRLLRYPQSDAGNGSALPCGEHTDFGSVTVLLVEDGVPGLEVRTPTGGWISAPGKEGAVLLNTGAMLARWCNEHVKATPHRVVTFPGRERYSVAFFCDPDKETVVEALPEFTRDTPAKFPPIKAEDYLQQCLKAAMHGELSEEAKKSLEICHALACPDFVLAMFGSCTERRSTVVMTAINANNEKALQKALAAAPRGERATWLLHIQVGDQFISPFVWALENGSENICRAMLKDLLIIRADRAKYYYGAEELFQRHPDIVKRLTDRTSALLRTLLDGLVWRSYRYMLQDEKGKFSSAIKWISAAGDPSIVSHPVVDVNIELLWAGVVRRQFIVSRMWNIVNLLIFIFGQEIMPATIRFYGGSTQLYSLTFFFRMFSYIVGMGRLLMLQLHRVWIWSRDTMRRIIADIDTDGNGEIDWEEMKEALSRFKDTVKGEIRKALKVLRNDEDVEEMDTSKKDLANQEKNTYNRISFTVMLMLVLMMFLEPMLRCANSPDWPTDQCPEATAEIFYWYSVCGMIAMIVHWLLLIDMTIFSTQLSHGLDFGEGTISILCDRQCGDDGGNFNDMWNAIISLFSITVGLYQGDFREIQGDPMLLTMIYLFLLVSVVLLLNLLIAQLNQTYEYINKDVLGFARLNRASLVVDAMASCPKAKWKSFITELRLDEKREFDEGDLGLAGCIQSHEPSGLTRQNEEPIKRYGGTTASEAPWPEERQKRTNDGAEDNPDVRLAHIEYLLEKALRRKGLEVGTGGAGVGPQRSKWLKHVEPGRAWMMTYKHFV</sequence>
<dbReference type="SUPFAM" id="SSF47473">
    <property type="entry name" value="EF-hand"/>
    <property type="match status" value="1"/>
</dbReference>
<feature type="region of interest" description="Disordered" evidence="2">
    <location>
        <begin position="200"/>
        <end position="224"/>
    </location>
</feature>
<keyword evidence="3" id="KW-0812">Transmembrane</keyword>
<dbReference type="EMBL" id="CAMXCT020006531">
    <property type="protein sequence ID" value="CAL1168797.1"/>
    <property type="molecule type" value="Genomic_DNA"/>
</dbReference>
<dbReference type="SUPFAM" id="SSF46458">
    <property type="entry name" value="Globin-like"/>
    <property type="match status" value="2"/>
</dbReference>
<dbReference type="OrthoDB" id="440226at2759"/>
<dbReference type="PROSITE" id="PS51471">
    <property type="entry name" value="FE2OG_OXY"/>
    <property type="match status" value="1"/>
</dbReference>
<comment type="caution">
    <text evidence="6">The sequence shown here is derived from an EMBL/GenBank/DDBJ whole genome shotgun (WGS) entry which is preliminary data.</text>
</comment>
<dbReference type="PANTHER" id="PTHR47990">
    <property type="entry name" value="2-OXOGLUTARATE (2OG) AND FE(II)-DEPENDENT OXYGENASE SUPERFAMILY PROTEIN-RELATED"/>
    <property type="match status" value="1"/>
</dbReference>
<dbReference type="InterPro" id="IPR050231">
    <property type="entry name" value="Iron_ascorbate_oxido_reductase"/>
</dbReference>
<evidence type="ECO:0000256" key="2">
    <source>
        <dbReference type="SAM" id="MobiDB-lite"/>
    </source>
</evidence>
<dbReference type="SUPFAM" id="SSF51197">
    <property type="entry name" value="Clavaminate synthase-like"/>
    <property type="match status" value="1"/>
</dbReference>
<keyword evidence="1" id="KW-0106">Calcium</keyword>
<feature type="domain" description="Fe2OG dioxygenase" evidence="5">
    <location>
        <begin position="634"/>
        <end position="738"/>
    </location>
</feature>
<name>A0A9P1DTY9_9DINO</name>
<keyword evidence="8" id="KW-1185">Reference proteome</keyword>
<dbReference type="SMART" id="SM00054">
    <property type="entry name" value="EFh"/>
    <property type="match status" value="1"/>
</dbReference>
<feature type="domain" description="EF-hand" evidence="4">
    <location>
        <begin position="1034"/>
        <end position="1069"/>
    </location>
</feature>
<dbReference type="CDD" id="cd01040">
    <property type="entry name" value="Mb-like"/>
    <property type="match status" value="2"/>
</dbReference>
<dbReference type="Gene3D" id="1.10.238.10">
    <property type="entry name" value="EF-hand"/>
    <property type="match status" value="1"/>
</dbReference>
<evidence type="ECO:0000259" key="4">
    <source>
        <dbReference type="PROSITE" id="PS50222"/>
    </source>
</evidence>
<dbReference type="InterPro" id="IPR012292">
    <property type="entry name" value="Globin/Proto"/>
</dbReference>
<dbReference type="EMBL" id="CAMXCT010006531">
    <property type="protein sequence ID" value="CAI4015422.1"/>
    <property type="molecule type" value="Genomic_DNA"/>
</dbReference>
<dbReference type="Proteomes" id="UP001152797">
    <property type="component" value="Unassembled WGS sequence"/>
</dbReference>
<feature type="transmembrane region" description="Helical" evidence="3">
    <location>
        <begin position="1146"/>
        <end position="1166"/>
    </location>
</feature>
<evidence type="ECO:0000259" key="5">
    <source>
        <dbReference type="PROSITE" id="PS51471"/>
    </source>
</evidence>
<evidence type="ECO:0000256" key="3">
    <source>
        <dbReference type="SAM" id="Phobius"/>
    </source>
</evidence>
<organism evidence="6">
    <name type="scientific">Cladocopium goreaui</name>
    <dbReference type="NCBI Taxonomy" id="2562237"/>
    <lineage>
        <taxon>Eukaryota</taxon>
        <taxon>Sar</taxon>
        <taxon>Alveolata</taxon>
        <taxon>Dinophyceae</taxon>
        <taxon>Suessiales</taxon>
        <taxon>Symbiodiniaceae</taxon>
        <taxon>Cladocopium</taxon>
    </lineage>
</organism>
<dbReference type="InterPro" id="IPR027443">
    <property type="entry name" value="IPNS-like_sf"/>
</dbReference>
<dbReference type="InterPro" id="IPR018247">
    <property type="entry name" value="EF_Hand_1_Ca_BS"/>
</dbReference>
<keyword evidence="3" id="KW-0472">Membrane</keyword>
<dbReference type="GO" id="GO:0019825">
    <property type="term" value="F:oxygen binding"/>
    <property type="evidence" value="ECO:0007669"/>
    <property type="project" value="InterPro"/>
</dbReference>
<dbReference type="Gene3D" id="1.10.490.10">
    <property type="entry name" value="Globins"/>
    <property type="match status" value="2"/>
</dbReference>
<feature type="compositionally biased region" description="Basic and acidic residues" evidence="2">
    <location>
        <begin position="1346"/>
        <end position="1360"/>
    </location>
</feature>
<feature type="transmembrane region" description="Helical" evidence="3">
    <location>
        <begin position="1108"/>
        <end position="1126"/>
    </location>
</feature>
<dbReference type="InterPro" id="IPR026992">
    <property type="entry name" value="DIOX_N"/>
</dbReference>
<proteinExistence type="predicted"/>
<dbReference type="PROSITE" id="PS50222">
    <property type="entry name" value="EF_HAND_2"/>
    <property type="match status" value="1"/>
</dbReference>
<dbReference type="Pfam" id="PF03171">
    <property type="entry name" value="2OG-FeII_Oxy"/>
    <property type="match status" value="1"/>
</dbReference>
<reference evidence="6" key="1">
    <citation type="submission" date="2022-10" db="EMBL/GenBank/DDBJ databases">
        <authorList>
            <person name="Chen Y."/>
            <person name="Dougan E. K."/>
            <person name="Chan C."/>
            <person name="Rhodes N."/>
            <person name="Thang M."/>
        </authorList>
    </citation>
    <scope>NUCLEOTIDE SEQUENCE</scope>
</reference>
<evidence type="ECO:0000256" key="1">
    <source>
        <dbReference type="ARBA" id="ARBA00022837"/>
    </source>
</evidence>
<dbReference type="EMBL" id="CAMXCT030006531">
    <property type="protein sequence ID" value="CAL4802734.1"/>
    <property type="molecule type" value="Genomic_DNA"/>
</dbReference>
<gene>
    <name evidence="6" type="ORF">C1SCF055_LOCUS40252</name>
</gene>
<dbReference type="GO" id="GO:0020037">
    <property type="term" value="F:heme binding"/>
    <property type="evidence" value="ECO:0007669"/>
    <property type="project" value="InterPro"/>
</dbReference>
<evidence type="ECO:0000313" key="7">
    <source>
        <dbReference type="EMBL" id="CAL4802734.1"/>
    </source>
</evidence>